<proteinExistence type="predicted"/>
<protein>
    <recommendedName>
        <fullName evidence="3">3D domain-containing protein</fullName>
    </recommendedName>
</protein>
<evidence type="ECO:0000313" key="1">
    <source>
        <dbReference type="EMBL" id="WBA40827.1"/>
    </source>
</evidence>
<name>A0ABY7LLP9_9BACT</name>
<organism evidence="1 2">
    <name type="scientific">Hymenobacter canadensis</name>
    <dbReference type="NCBI Taxonomy" id="2999067"/>
    <lineage>
        <taxon>Bacteria</taxon>
        <taxon>Pseudomonadati</taxon>
        <taxon>Bacteroidota</taxon>
        <taxon>Cytophagia</taxon>
        <taxon>Cytophagales</taxon>
        <taxon>Hymenobacteraceae</taxon>
        <taxon>Hymenobacter</taxon>
    </lineage>
</organism>
<dbReference type="EMBL" id="CP114767">
    <property type="protein sequence ID" value="WBA40827.1"/>
    <property type="molecule type" value="Genomic_DNA"/>
</dbReference>
<dbReference type="RefSeq" id="WP_269558912.1">
    <property type="nucleotide sequence ID" value="NZ_CP114767.1"/>
</dbReference>
<accession>A0ABY7LLP9</accession>
<gene>
    <name evidence="1" type="ORF">O3303_13465</name>
</gene>
<evidence type="ECO:0008006" key="3">
    <source>
        <dbReference type="Google" id="ProtNLM"/>
    </source>
</evidence>
<evidence type="ECO:0000313" key="2">
    <source>
        <dbReference type="Proteomes" id="UP001211005"/>
    </source>
</evidence>
<dbReference type="CDD" id="cd22784">
    <property type="entry name" value="DPBB_MltA_YuiC-like"/>
    <property type="match status" value="1"/>
</dbReference>
<sequence length="176" mass="19567">MSLALFLLTLLFPPHTLTDSALALPSTIASISPRPVQLLVPVTPMRRPTAPPPSLSYHVTATTYWPEVGQTDDAPMETADGSIIPARHSSKTRWLAVSRDLLNHWGGPFKYGDKVRVSGISAALDGIYIIHDTMNRRHRHCVDVLVNERECKTGLEGRWTNIKLSKFVFEPAWQAS</sequence>
<reference evidence="1 2" key="1">
    <citation type="submission" date="2022-12" db="EMBL/GenBank/DDBJ databases">
        <title>Hymenobacter canadensis sp. nov. isolated from lake water of the Cambridge Bay, Canada.</title>
        <authorList>
            <person name="Kim W.H."/>
            <person name="Lee Y.M."/>
        </authorList>
    </citation>
    <scope>NUCLEOTIDE SEQUENCE [LARGE SCALE GENOMIC DNA]</scope>
    <source>
        <strain evidence="1 2">PAMC 29467</strain>
    </source>
</reference>
<keyword evidence="2" id="KW-1185">Reference proteome</keyword>
<dbReference type="Proteomes" id="UP001211005">
    <property type="component" value="Chromosome"/>
</dbReference>